<evidence type="ECO:0000313" key="1">
    <source>
        <dbReference type="EMBL" id="GMG36584.1"/>
    </source>
</evidence>
<proteinExistence type="predicted"/>
<reference evidence="1" key="1">
    <citation type="submission" date="2023-04" db="EMBL/GenBank/DDBJ databases">
        <title>Aspergillus oryzae NBRC 4228.</title>
        <authorList>
            <person name="Ichikawa N."/>
            <person name="Sato H."/>
            <person name="Tonouchi N."/>
        </authorList>
    </citation>
    <scope>NUCLEOTIDE SEQUENCE</scope>
    <source>
        <strain evidence="1">NBRC 4228</strain>
    </source>
</reference>
<comment type="caution">
    <text evidence="1">The sequence shown here is derived from an EMBL/GenBank/DDBJ whole genome shotgun (WGS) entry which is preliminary data.</text>
</comment>
<evidence type="ECO:0000313" key="2">
    <source>
        <dbReference type="Proteomes" id="UP001165205"/>
    </source>
</evidence>
<organism evidence="1 2">
    <name type="scientific">Aspergillus oryzae</name>
    <name type="common">Yellow koji mold</name>
    <dbReference type="NCBI Taxonomy" id="5062"/>
    <lineage>
        <taxon>Eukaryota</taxon>
        <taxon>Fungi</taxon>
        <taxon>Dikarya</taxon>
        <taxon>Ascomycota</taxon>
        <taxon>Pezizomycotina</taxon>
        <taxon>Eurotiomycetes</taxon>
        <taxon>Eurotiomycetidae</taxon>
        <taxon>Eurotiales</taxon>
        <taxon>Aspergillaceae</taxon>
        <taxon>Aspergillus</taxon>
        <taxon>Aspergillus subgen. Circumdati</taxon>
    </lineage>
</organism>
<protein>
    <submittedName>
        <fullName evidence="1">Unnamed protein product</fullName>
    </submittedName>
</protein>
<dbReference type="EMBL" id="BSYA01000205">
    <property type="protein sequence ID" value="GMG36584.1"/>
    <property type="molecule type" value="Genomic_DNA"/>
</dbReference>
<sequence>MLQGDLDGMKHTASPITGENVFVDEVSMTNAKNMLERSFPEPRQCQALSWPQSAIWFCNDEIADNLSQLILL</sequence>
<accession>A0AAN5BWP2</accession>
<name>A0AAN5BWP2_ASPOZ</name>
<dbReference type="AlphaFoldDB" id="A0AAN5BWP2"/>
<gene>
    <name evidence="1" type="ORF">Aory04_001159200</name>
</gene>
<dbReference type="Proteomes" id="UP001165205">
    <property type="component" value="Unassembled WGS sequence"/>
</dbReference>